<sequence>MIKFPFTLANRSAVTQRLFGLDWTQIADLLSKWPEGTKGYITFHKEGKLKSSEQLGYYYALILPAAFRAFKESGDVVLSLWFKDRKVDLELTSANVDLFLKLRYADYSGVYMDKADMTMAHCAAYEDFCIRWLAQWMNVHIPPADPDWREKVHETMADTSDQGSD</sequence>
<dbReference type="AlphaFoldDB" id="A0A0F9FCE3"/>
<reference evidence="1" key="1">
    <citation type="journal article" date="2015" name="Nature">
        <title>Complex archaea that bridge the gap between prokaryotes and eukaryotes.</title>
        <authorList>
            <person name="Spang A."/>
            <person name="Saw J.H."/>
            <person name="Jorgensen S.L."/>
            <person name="Zaremba-Niedzwiedzka K."/>
            <person name="Martijn J."/>
            <person name="Lind A.E."/>
            <person name="van Eijk R."/>
            <person name="Schleper C."/>
            <person name="Guy L."/>
            <person name="Ettema T.J."/>
        </authorList>
    </citation>
    <scope>NUCLEOTIDE SEQUENCE</scope>
</reference>
<accession>A0A0F9FCE3</accession>
<organism evidence="1">
    <name type="scientific">marine sediment metagenome</name>
    <dbReference type="NCBI Taxonomy" id="412755"/>
    <lineage>
        <taxon>unclassified sequences</taxon>
        <taxon>metagenomes</taxon>
        <taxon>ecological metagenomes</taxon>
    </lineage>
</organism>
<protein>
    <submittedName>
        <fullName evidence="1">Uncharacterized protein</fullName>
    </submittedName>
</protein>
<comment type="caution">
    <text evidence="1">The sequence shown here is derived from an EMBL/GenBank/DDBJ whole genome shotgun (WGS) entry which is preliminary data.</text>
</comment>
<dbReference type="EMBL" id="LAZR01021858">
    <property type="protein sequence ID" value="KKL83868.1"/>
    <property type="molecule type" value="Genomic_DNA"/>
</dbReference>
<gene>
    <name evidence="1" type="ORF">LCGC14_1970410</name>
</gene>
<name>A0A0F9FCE3_9ZZZZ</name>
<evidence type="ECO:0000313" key="1">
    <source>
        <dbReference type="EMBL" id="KKL83868.1"/>
    </source>
</evidence>
<proteinExistence type="predicted"/>